<keyword evidence="2" id="KW-1185">Reference proteome</keyword>
<evidence type="ECO:0000313" key="1">
    <source>
        <dbReference type="EMBL" id="REA55708.1"/>
    </source>
</evidence>
<dbReference type="PROSITE" id="PS51257">
    <property type="entry name" value="PROKAR_LIPOPROTEIN"/>
    <property type="match status" value="1"/>
</dbReference>
<dbReference type="RefSeq" id="WP_115834215.1">
    <property type="nucleotide sequence ID" value="NZ_QNUL01000044.1"/>
</dbReference>
<organism evidence="1 2">
    <name type="scientific">Dyadobacter luteus</name>
    <dbReference type="NCBI Taxonomy" id="2259619"/>
    <lineage>
        <taxon>Bacteria</taxon>
        <taxon>Pseudomonadati</taxon>
        <taxon>Bacteroidota</taxon>
        <taxon>Cytophagia</taxon>
        <taxon>Cytophagales</taxon>
        <taxon>Spirosomataceae</taxon>
        <taxon>Dyadobacter</taxon>
    </lineage>
</organism>
<proteinExistence type="predicted"/>
<reference evidence="1 2" key="1">
    <citation type="submission" date="2018-07" db="EMBL/GenBank/DDBJ databases">
        <title>Dyadobacter roseus sp. nov., isolated from rose rhizosphere soil.</title>
        <authorList>
            <person name="Chen L."/>
        </authorList>
    </citation>
    <scope>NUCLEOTIDE SEQUENCE [LARGE SCALE GENOMIC DNA]</scope>
    <source>
        <strain evidence="1 2">RS19</strain>
    </source>
</reference>
<dbReference type="EMBL" id="QNUL01000044">
    <property type="protein sequence ID" value="REA55708.1"/>
    <property type="molecule type" value="Genomic_DNA"/>
</dbReference>
<dbReference type="OrthoDB" id="1266755at2"/>
<name>A0A3D8Y405_9BACT</name>
<gene>
    <name evidence="1" type="ORF">DSL64_27670</name>
</gene>
<evidence type="ECO:0000313" key="2">
    <source>
        <dbReference type="Proteomes" id="UP000256373"/>
    </source>
</evidence>
<comment type="caution">
    <text evidence="1">The sequence shown here is derived from an EMBL/GenBank/DDBJ whole genome shotgun (WGS) entry which is preliminary data.</text>
</comment>
<sequence length="135" mass="14963">MKFTSFYKKLGIVSFVLFAIVLFSCKDKDKPTVDPVNDFSGIYKGTLVITEYFGTLPSLNQEQEVVENKEIAIVATESGYILKELDSFDVITDSNLAILGQDSMHKDGVNGGGTLTDGQLVIDMHRNYSYTSTLF</sequence>
<protein>
    <submittedName>
        <fullName evidence="1">Uncharacterized protein</fullName>
    </submittedName>
</protein>
<dbReference type="Proteomes" id="UP000256373">
    <property type="component" value="Unassembled WGS sequence"/>
</dbReference>
<dbReference type="AlphaFoldDB" id="A0A3D8Y405"/>
<accession>A0A3D8Y405</accession>